<evidence type="ECO:0000256" key="1">
    <source>
        <dbReference type="SAM" id="MobiDB-lite"/>
    </source>
</evidence>
<accession>A0A2A9DXF7</accession>
<dbReference type="Pfam" id="PF07179">
    <property type="entry name" value="SseB"/>
    <property type="match status" value="1"/>
</dbReference>
<evidence type="ECO:0000313" key="3">
    <source>
        <dbReference type="EMBL" id="PFG31056.1"/>
    </source>
</evidence>
<gene>
    <name evidence="3" type="ORF">ATJ78_2001</name>
</gene>
<feature type="domain" description="SseB protein N-terminal" evidence="2">
    <location>
        <begin position="38"/>
        <end position="159"/>
    </location>
</feature>
<sequence length="257" mass="27275">MSHPTDKADSAGQPWEGRSFRPNDRAADDGSAPPGLIAAIDSFHGGGDDGRGVVAEFATSRLLIPLVAHAGEHGVTDDWIVVDKTQELSIITVEGPDGRNVMPVFSSVAAMQAWNPQARPVPAEGVRVALAAAEERTDLVVLDATSRTEFVIRRPALWAIAQSQAWIPSFADPEVLAAFERSAVTDDRVVAVRLAPGDPTARLRAPETVVSLTLVPGLGREELSQIVTRLSELWAADEVIAHRVDSLKVAIAADSSG</sequence>
<proteinExistence type="predicted"/>
<evidence type="ECO:0000313" key="4">
    <source>
        <dbReference type="Proteomes" id="UP000221369"/>
    </source>
</evidence>
<organism evidence="3 4">
    <name type="scientific">Paramicrobacterium agarici</name>
    <dbReference type="NCBI Taxonomy" id="630514"/>
    <lineage>
        <taxon>Bacteria</taxon>
        <taxon>Bacillati</taxon>
        <taxon>Actinomycetota</taxon>
        <taxon>Actinomycetes</taxon>
        <taxon>Micrococcales</taxon>
        <taxon>Microbacteriaceae</taxon>
        <taxon>Paramicrobacterium</taxon>
    </lineage>
</organism>
<dbReference type="AlphaFoldDB" id="A0A2A9DXF7"/>
<feature type="region of interest" description="Disordered" evidence="1">
    <location>
        <begin position="1"/>
        <end position="36"/>
    </location>
</feature>
<protein>
    <submittedName>
        <fullName evidence="3">Type III secretion system (T3SS) SseB-like protein</fullName>
    </submittedName>
</protein>
<keyword evidence="4" id="KW-1185">Reference proteome</keyword>
<dbReference type="InterPro" id="IPR009839">
    <property type="entry name" value="SseB_N"/>
</dbReference>
<feature type="compositionally biased region" description="Basic and acidic residues" evidence="1">
    <location>
        <begin position="18"/>
        <end position="28"/>
    </location>
</feature>
<dbReference type="RefSeq" id="WP_098407446.1">
    <property type="nucleotide sequence ID" value="NZ_PDJE01000001.1"/>
</dbReference>
<dbReference type="Proteomes" id="UP000221369">
    <property type="component" value="Unassembled WGS sequence"/>
</dbReference>
<dbReference type="EMBL" id="PDJE01000001">
    <property type="protein sequence ID" value="PFG31056.1"/>
    <property type="molecule type" value="Genomic_DNA"/>
</dbReference>
<reference evidence="3 4" key="1">
    <citation type="submission" date="2017-10" db="EMBL/GenBank/DDBJ databases">
        <title>Sequencing the genomes of 1000 actinobacteria strains.</title>
        <authorList>
            <person name="Klenk H.-P."/>
        </authorList>
    </citation>
    <scope>NUCLEOTIDE SEQUENCE [LARGE SCALE GENOMIC DNA]</scope>
    <source>
        <strain evidence="3 4">DSM 21798</strain>
    </source>
</reference>
<evidence type="ECO:0000259" key="2">
    <source>
        <dbReference type="Pfam" id="PF07179"/>
    </source>
</evidence>
<comment type="caution">
    <text evidence="3">The sequence shown here is derived from an EMBL/GenBank/DDBJ whole genome shotgun (WGS) entry which is preliminary data.</text>
</comment>
<name>A0A2A9DXF7_9MICO</name>